<keyword evidence="2" id="KW-1185">Reference proteome</keyword>
<proteinExistence type="predicted"/>
<evidence type="ECO:0000313" key="2">
    <source>
        <dbReference type="Proteomes" id="UP000276133"/>
    </source>
</evidence>
<sequence>MVTVLYKRSGLIPTLISYNNELRTNEEKATFFDREIIDYNLDFFNKENKCKFDEPVSTEQITSAIKK</sequence>
<protein>
    <submittedName>
        <fullName evidence="1">Uncharacterized protein</fullName>
    </submittedName>
</protein>
<name>A0A3M7QXT3_BRAPC</name>
<organism evidence="1 2">
    <name type="scientific">Brachionus plicatilis</name>
    <name type="common">Marine rotifer</name>
    <name type="synonym">Brachionus muelleri</name>
    <dbReference type="NCBI Taxonomy" id="10195"/>
    <lineage>
        <taxon>Eukaryota</taxon>
        <taxon>Metazoa</taxon>
        <taxon>Spiralia</taxon>
        <taxon>Gnathifera</taxon>
        <taxon>Rotifera</taxon>
        <taxon>Eurotatoria</taxon>
        <taxon>Monogononta</taxon>
        <taxon>Pseudotrocha</taxon>
        <taxon>Ploima</taxon>
        <taxon>Brachionidae</taxon>
        <taxon>Brachionus</taxon>
    </lineage>
</organism>
<comment type="caution">
    <text evidence="1">The sequence shown here is derived from an EMBL/GenBank/DDBJ whole genome shotgun (WGS) entry which is preliminary data.</text>
</comment>
<evidence type="ECO:0000313" key="1">
    <source>
        <dbReference type="EMBL" id="RNA16029.1"/>
    </source>
</evidence>
<dbReference type="Proteomes" id="UP000276133">
    <property type="component" value="Unassembled WGS sequence"/>
</dbReference>
<gene>
    <name evidence="1" type="ORF">BpHYR1_007120</name>
</gene>
<dbReference type="AlphaFoldDB" id="A0A3M7QXT3"/>
<accession>A0A3M7QXT3</accession>
<dbReference type="EMBL" id="REGN01004826">
    <property type="protein sequence ID" value="RNA16029.1"/>
    <property type="molecule type" value="Genomic_DNA"/>
</dbReference>
<reference evidence="1 2" key="1">
    <citation type="journal article" date="2018" name="Sci. Rep.">
        <title>Genomic signatures of local adaptation to the degree of environmental predictability in rotifers.</title>
        <authorList>
            <person name="Franch-Gras L."/>
            <person name="Hahn C."/>
            <person name="Garcia-Roger E.M."/>
            <person name="Carmona M.J."/>
            <person name="Serra M."/>
            <person name="Gomez A."/>
        </authorList>
    </citation>
    <scope>NUCLEOTIDE SEQUENCE [LARGE SCALE GENOMIC DNA]</scope>
    <source>
        <strain evidence="1">HYR1</strain>
    </source>
</reference>